<evidence type="ECO:0000256" key="1">
    <source>
        <dbReference type="ARBA" id="ARBA00022679"/>
    </source>
</evidence>
<reference evidence="4" key="1">
    <citation type="submission" date="2022-03" db="EMBL/GenBank/DDBJ databases">
        <authorList>
            <person name="Martin C."/>
        </authorList>
    </citation>
    <scope>NUCLEOTIDE SEQUENCE</scope>
</reference>
<dbReference type="PANTHER" id="PTHR11085">
    <property type="entry name" value="NAD-DEPENDENT PROTEIN DEACYLASE SIRTUIN-5, MITOCHONDRIAL-RELATED"/>
    <property type="match status" value="1"/>
</dbReference>
<keyword evidence="2" id="KW-0520">NAD</keyword>
<dbReference type="OrthoDB" id="2919105at2759"/>
<sequence>MTAQLAKKLAKIKIEMDEDFACKFSLCKDRKLTIDDARVEVKSFQALDKHGFLINWSDEGEAIFHYKCWELIVDSVKGKRSTSFHLNDTEKDMIHEAWKTAEYHDSTEHLKQKAYQIARIILDSKYMIAFTGAGISTAAGIGDFRGKSGKWTEQDRSKTYGAKAKPSRSKRNFIYEELRPTYTHEALAKLIEMGHIKYLISQNCDGLHRLSGVPFDSLAELHGNAYHERCEDCTARYERSHAIRTVQGGNALKKCSTCGHCHRSGKKCEQPGCNGYLMNTIINFGDNLESEVLDKAIYNAKKGDAVLCLGTTLRVSPANSLVEMGKQPARIIICNRQSTPCDALCSNRDSKDRRLGARVYGDCDALMSEVMKYMLPPNELEEWENARVDRMKVYDSRRK</sequence>
<dbReference type="PANTHER" id="PTHR11085:SF10">
    <property type="entry name" value="NAD-DEPENDENT PROTEIN DEACYLASE SIRTUIN-5, MITOCHONDRIAL-RELATED"/>
    <property type="match status" value="1"/>
</dbReference>
<accession>A0A8J1XWU0</accession>
<dbReference type="InterPro" id="IPR026590">
    <property type="entry name" value="Ssirtuin_cat_dom"/>
</dbReference>
<dbReference type="InterPro" id="IPR050134">
    <property type="entry name" value="NAD-dep_sirtuin_deacylases"/>
</dbReference>
<dbReference type="SUPFAM" id="SSF52467">
    <property type="entry name" value="DHS-like NAD/FAD-binding domain"/>
    <property type="match status" value="1"/>
</dbReference>
<dbReference type="AlphaFoldDB" id="A0A8J1XWU0"/>
<dbReference type="EMBL" id="CAIIXF020000008">
    <property type="protein sequence ID" value="CAH1791786.1"/>
    <property type="molecule type" value="Genomic_DNA"/>
</dbReference>
<evidence type="ECO:0000313" key="4">
    <source>
        <dbReference type="EMBL" id="CAH1791786.1"/>
    </source>
</evidence>
<dbReference type="GO" id="GO:0070403">
    <property type="term" value="F:NAD+ binding"/>
    <property type="evidence" value="ECO:0007669"/>
    <property type="project" value="InterPro"/>
</dbReference>
<evidence type="ECO:0000313" key="5">
    <source>
        <dbReference type="Proteomes" id="UP000749559"/>
    </source>
</evidence>
<comment type="caution">
    <text evidence="4">The sequence shown here is derived from an EMBL/GenBank/DDBJ whole genome shotgun (WGS) entry which is preliminary data.</text>
</comment>
<gene>
    <name evidence="4" type="ORF">OFUS_LOCUS16833</name>
</gene>
<organism evidence="4 5">
    <name type="scientific">Owenia fusiformis</name>
    <name type="common">Polychaete worm</name>
    <dbReference type="NCBI Taxonomy" id="6347"/>
    <lineage>
        <taxon>Eukaryota</taxon>
        <taxon>Metazoa</taxon>
        <taxon>Spiralia</taxon>
        <taxon>Lophotrochozoa</taxon>
        <taxon>Annelida</taxon>
        <taxon>Polychaeta</taxon>
        <taxon>Sedentaria</taxon>
        <taxon>Canalipalpata</taxon>
        <taxon>Sabellida</taxon>
        <taxon>Oweniida</taxon>
        <taxon>Oweniidae</taxon>
        <taxon>Owenia</taxon>
    </lineage>
</organism>
<dbReference type="InterPro" id="IPR029035">
    <property type="entry name" value="DHS-like_NAD/FAD-binding_dom"/>
</dbReference>
<dbReference type="Gene3D" id="3.40.50.1220">
    <property type="entry name" value="TPP-binding domain"/>
    <property type="match status" value="1"/>
</dbReference>
<evidence type="ECO:0000256" key="2">
    <source>
        <dbReference type="ARBA" id="ARBA00023027"/>
    </source>
</evidence>
<dbReference type="PROSITE" id="PS50305">
    <property type="entry name" value="SIRTUIN"/>
    <property type="match status" value="1"/>
</dbReference>
<evidence type="ECO:0000259" key="3">
    <source>
        <dbReference type="PROSITE" id="PS50305"/>
    </source>
</evidence>
<feature type="domain" description="Deacetylase sirtuin-type" evidence="3">
    <location>
        <begin position="107"/>
        <end position="384"/>
    </location>
</feature>
<dbReference type="GO" id="GO:0005634">
    <property type="term" value="C:nucleus"/>
    <property type="evidence" value="ECO:0007669"/>
    <property type="project" value="TreeGrafter"/>
</dbReference>
<keyword evidence="1" id="KW-0808">Transferase</keyword>
<dbReference type="GO" id="GO:0017136">
    <property type="term" value="F:histone deacetylase activity, NAD-dependent"/>
    <property type="evidence" value="ECO:0007669"/>
    <property type="project" value="TreeGrafter"/>
</dbReference>
<dbReference type="Pfam" id="PF02146">
    <property type="entry name" value="SIR2"/>
    <property type="match status" value="1"/>
</dbReference>
<proteinExistence type="predicted"/>
<dbReference type="InterPro" id="IPR003000">
    <property type="entry name" value="Sirtuin"/>
</dbReference>
<name>A0A8J1XWU0_OWEFU</name>
<protein>
    <recommendedName>
        <fullName evidence="3">Deacetylase sirtuin-type domain-containing protein</fullName>
    </recommendedName>
</protein>
<dbReference type="Proteomes" id="UP000749559">
    <property type="component" value="Unassembled WGS sequence"/>
</dbReference>
<dbReference type="Gene3D" id="2.20.28.200">
    <property type="match status" value="1"/>
</dbReference>
<keyword evidence="5" id="KW-1185">Reference proteome</keyword>